<evidence type="ECO:0000313" key="3">
    <source>
        <dbReference type="Proteomes" id="UP000188174"/>
    </source>
</evidence>
<dbReference type="InterPro" id="IPR036412">
    <property type="entry name" value="HAD-like_sf"/>
</dbReference>
<sequence length="331" mass="36637">MKVKFLFGAMVSGLLGASVWISGALAQTDPLPSWNDGANKQAIVEFVEAVTSEGGADFVAPGERIATFDNDGTLWVEHPMYTQLAFAFDRVKALAPDHPEWKTTQPYQAVLENDMEALGKAGEKGLMEILAVTHASMSTAEFEKTVTDWIATARHPKFDKPYTELVYQPMLELLAYLRANDFKTFIVSGGGIEFMRPWTESVYGIPTEQVVGSSIVTEYKVVDGVPTLMRTPKIAFVDDKAGKPVGILTHIGKRPLAAFGNSDGDYQMLQYTTAGSGKRLGMFVHHDDADREYAYDRDTHFGSLNKGLDDAPKEGWHIISMKDDWKQIFPE</sequence>
<dbReference type="Gene3D" id="3.40.50.1000">
    <property type="entry name" value="HAD superfamily/HAD-like"/>
    <property type="match status" value="1"/>
</dbReference>
<dbReference type="InterPro" id="IPR023214">
    <property type="entry name" value="HAD_sf"/>
</dbReference>
<keyword evidence="3" id="KW-1185">Reference proteome</keyword>
<feature type="chain" id="PRO_5045396783" evidence="1">
    <location>
        <begin position="27"/>
        <end position="331"/>
    </location>
</feature>
<dbReference type="Pfam" id="PF12710">
    <property type="entry name" value="HAD"/>
    <property type="match status" value="1"/>
</dbReference>
<dbReference type="SUPFAM" id="SSF56784">
    <property type="entry name" value="HAD-like"/>
    <property type="match status" value="1"/>
</dbReference>
<accession>A0ABN4WSW9</accession>
<gene>
    <name evidence="2" type="ORF">B0E33_05755</name>
</gene>
<name>A0ABN4WSW9_9HYPH</name>
<evidence type="ECO:0000256" key="1">
    <source>
        <dbReference type="SAM" id="SignalP"/>
    </source>
</evidence>
<proteinExistence type="predicted"/>
<organism evidence="2 3">
    <name type="scientific">Roseibium algicola</name>
    <dbReference type="NCBI Taxonomy" id="2857014"/>
    <lineage>
        <taxon>Bacteria</taxon>
        <taxon>Pseudomonadati</taxon>
        <taxon>Pseudomonadota</taxon>
        <taxon>Alphaproteobacteria</taxon>
        <taxon>Hyphomicrobiales</taxon>
        <taxon>Stappiaceae</taxon>
        <taxon>Roseibium</taxon>
    </lineage>
</organism>
<feature type="signal peptide" evidence="1">
    <location>
        <begin position="1"/>
        <end position="26"/>
    </location>
</feature>
<reference evidence="2 3" key="1">
    <citation type="submission" date="2017-02" db="EMBL/GenBank/DDBJ databases">
        <authorList>
            <person name="Jeong S."/>
        </authorList>
    </citation>
    <scope>NUCLEOTIDE SEQUENCE [LARGE SCALE GENOMIC DNA]</scope>
    <source>
        <strain evidence="2 3">RMAR6-6</strain>
    </source>
</reference>
<protein>
    <submittedName>
        <fullName evidence="2">Haloacid dehalogenase</fullName>
    </submittedName>
</protein>
<dbReference type="EMBL" id="CP019630">
    <property type="protein sequence ID" value="AQQ03162.1"/>
    <property type="molecule type" value="Genomic_DNA"/>
</dbReference>
<evidence type="ECO:0000313" key="2">
    <source>
        <dbReference type="EMBL" id="AQQ03162.1"/>
    </source>
</evidence>
<keyword evidence="1" id="KW-0732">Signal</keyword>
<dbReference type="Proteomes" id="UP000188174">
    <property type="component" value="Chromosome"/>
</dbReference>